<keyword evidence="4" id="KW-1185">Reference proteome</keyword>
<evidence type="ECO:0000313" key="3">
    <source>
        <dbReference type="EMBL" id="MFC0081030.1"/>
    </source>
</evidence>
<sequence>MGSWRTRSLWTSRAGSPGEPEPLGGTRVADVVVVGAGFTGLWAALALVEADPALEVVVLEAKAAGYGASGRNGGFAMTMVGRNLHDLLRKVGPTRARATHLAMREQLHEIRAFCDREGIACDLQAPGLLTVSNGPEQDHRIRQDLEAAKRLGLDDLEECSGTQCRALVDSPRIRLGHFEQDCLLVDPAALCLGLREAARRRGVRVHEASPVLSLAETPTGVRARTPAGEVHADRAVLATNAYAAAVPALRRFLFTVYAYIVVSEPLDPGQWARVGWSTGVGVEDKRIMPHFHRPTPDGRILWGGRDAPIAFGPPDPRRDRDPRVFRRLEESFRWAFPQLADVAIVGGWGGPVCGTVNCFATVGFLGRRERICYALGYAGHGVAQSRLAGLIVRDLLLEQRTERCELPLVTKAPVPLPPEPLGRWLVGGAQRILQEVDDRQDDRPALARLALAALE</sequence>
<feature type="compositionally biased region" description="Polar residues" evidence="1">
    <location>
        <begin position="1"/>
        <end position="14"/>
    </location>
</feature>
<dbReference type="EC" id="1.-.-.-" evidence="3"/>
<dbReference type="Pfam" id="PF01266">
    <property type="entry name" value="DAO"/>
    <property type="match status" value="1"/>
</dbReference>
<dbReference type="Gene3D" id="3.50.50.60">
    <property type="entry name" value="FAD/NAD(P)-binding domain"/>
    <property type="match status" value="1"/>
</dbReference>
<dbReference type="EMBL" id="JBHLYQ010000013">
    <property type="protein sequence ID" value="MFC0081030.1"/>
    <property type="molecule type" value="Genomic_DNA"/>
</dbReference>
<dbReference type="InterPro" id="IPR036188">
    <property type="entry name" value="FAD/NAD-bd_sf"/>
</dbReference>
<name>A0ABV6C020_9ACTN</name>
<accession>A0ABV6C020</accession>
<feature type="domain" description="FAD dependent oxidoreductase" evidence="2">
    <location>
        <begin position="30"/>
        <end position="394"/>
    </location>
</feature>
<reference evidence="3 4" key="1">
    <citation type="submission" date="2024-09" db="EMBL/GenBank/DDBJ databases">
        <authorList>
            <person name="Sun Q."/>
            <person name="Mori K."/>
        </authorList>
    </citation>
    <scope>NUCLEOTIDE SEQUENCE [LARGE SCALE GENOMIC DNA]</scope>
    <source>
        <strain evidence="3 4">JCM 15389</strain>
    </source>
</reference>
<dbReference type="GO" id="GO:0016491">
    <property type="term" value="F:oxidoreductase activity"/>
    <property type="evidence" value="ECO:0007669"/>
    <property type="project" value="UniProtKB-KW"/>
</dbReference>
<dbReference type="PANTHER" id="PTHR13847">
    <property type="entry name" value="SARCOSINE DEHYDROGENASE-RELATED"/>
    <property type="match status" value="1"/>
</dbReference>
<gene>
    <name evidence="3" type="ORF">ACFFRE_02510</name>
</gene>
<proteinExistence type="predicted"/>
<dbReference type="PANTHER" id="PTHR13847:SF281">
    <property type="entry name" value="FAD DEPENDENT OXIDOREDUCTASE DOMAIN-CONTAINING PROTEIN"/>
    <property type="match status" value="1"/>
</dbReference>
<evidence type="ECO:0000313" key="4">
    <source>
        <dbReference type="Proteomes" id="UP001589788"/>
    </source>
</evidence>
<protein>
    <submittedName>
        <fullName evidence="3">NAD(P)/FAD-dependent oxidoreductase</fullName>
        <ecNumber evidence="3">1.-.-.-</ecNumber>
    </submittedName>
</protein>
<comment type="caution">
    <text evidence="3">The sequence shown here is derived from an EMBL/GenBank/DDBJ whole genome shotgun (WGS) entry which is preliminary data.</text>
</comment>
<dbReference type="InterPro" id="IPR006076">
    <property type="entry name" value="FAD-dep_OxRdtase"/>
</dbReference>
<dbReference type="RefSeq" id="WP_377787858.1">
    <property type="nucleotide sequence ID" value="NZ_JBHLYQ010000013.1"/>
</dbReference>
<keyword evidence="3" id="KW-0560">Oxidoreductase</keyword>
<organism evidence="3 4">
    <name type="scientific">Aciditerrimonas ferrireducens</name>
    <dbReference type="NCBI Taxonomy" id="667306"/>
    <lineage>
        <taxon>Bacteria</taxon>
        <taxon>Bacillati</taxon>
        <taxon>Actinomycetota</taxon>
        <taxon>Acidimicrobiia</taxon>
        <taxon>Acidimicrobiales</taxon>
        <taxon>Acidimicrobiaceae</taxon>
        <taxon>Aciditerrimonas</taxon>
    </lineage>
</organism>
<dbReference type="SUPFAM" id="SSF51905">
    <property type="entry name" value="FAD/NAD(P)-binding domain"/>
    <property type="match status" value="1"/>
</dbReference>
<feature type="region of interest" description="Disordered" evidence="1">
    <location>
        <begin position="1"/>
        <end position="22"/>
    </location>
</feature>
<dbReference type="Gene3D" id="3.30.9.10">
    <property type="entry name" value="D-Amino Acid Oxidase, subunit A, domain 2"/>
    <property type="match status" value="1"/>
</dbReference>
<evidence type="ECO:0000259" key="2">
    <source>
        <dbReference type="Pfam" id="PF01266"/>
    </source>
</evidence>
<evidence type="ECO:0000256" key="1">
    <source>
        <dbReference type="SAM" id="MobiDB-lite"/>
    </source>
</evidence>
<dbReference type="Proteomes" id="UP001589788">
    <property type="component" value="Unassembled WGS sequence"/>
</dbReference>